<feature type="non-terminal residue" evidence="3">
    <location>
        <position position="1"/>
    </location>
</feature>
<feature type="region of interest" description="Disordered" evidence="2">
    <location>
        <begin position="229"/>
        <end position="281"/>
    </location>
</feature>
<comment type="caution">
    <text evidence="3">The sequence shown here is derived from an EMBL/GenBank/DDBJ whole genome shotgun (WGS) entry which is preliminary data.</text>
</comment>
<accession>A0ABD0NYC9</accession>
<reference evidence="3 4" key="1">
    <citation type="submission" date="2024-05" db="EMBL/GenBank/DDBJ databases">
        <title>Genome sequencing and assembly of Indian major carp, Cirrhinus mrigala (Hamilton, 1822).</title>
        <authorList>
            <person name="Mohindra V."/>
            <person name="Chowdhury L.M."/>
            <person name="Lal K."/>
            <person name="Jena J.K."/>
        </authorList>
    </citation>
    <scope>NUCLEOTIDE SEQUENCE [LARGE SCALE GENOMIC DNA]</scope>
    <source>
        <strain evidence="3">CM1030</strain>
        <tissue evidence="3">Blood</tissue>
    </source>
</reference>
<feature type="region of interest" description="Disordered" evidence="2">
    <location>
        <begin position="1"/>
        <end position="47"/>
    </location>
</feature>
<feature type="non-terminal residue" evidence="3">
    <location>
        <position position="774"/>
    </location>
</feature>
<dbReference type="Proteomes" id="UP001529510">
    <property type="component" value="Unassembled WGS sequence"/>
</dbReference>
<feature type="coiled-coil region" evidence="1">
    <location>
        <begin position="437"/>
        <end position="492"/>
    </location>
</feature>
<evidence type="ECO:0000313" key="3">
    <source>
        <dbReference type="EMBL" id="KAL0166894.1"/>
    </source>
</evidence>
<protein>
    <submittedName>
        <fullName evidence="3">Uncharacterized protein</fullName>
    </submittedName>
</protein>
<feature type="compositionally biased region" description="Polar residues" evidence="2">
    <location>
        <begin position="369"/>
        <end position="384"/>
    </location>
</feature>
<dbReference type="AlphaFoldDB" id="A0ABD0NYC9"/>
<proteinExistence type="predicted"/>
<keyword evidence="1" id="KW-0175">Coiled coil</keyword>
<evidence type="ECO:0000313" key="4">
    <source>
        <dbReference type="Proteomes" id="UP001529510"/>
    </source>
</evidence>
<feature type="compositionally biased region" description="Polar residues" evidence="2">
    <location>
        <begin position="1"/>
        <end position="15"/>
    </location>
</feature>
<gene>
    <name evidence="3" type="ORF">M9458_038738</name>
</gene>
<keyword evidence="4" id="KW-1185">Reference proteome</keyword>
<name>A0ABD0NYC9_CIRMR</name>
<organism evidence="3 4">
    <name type="scientific">Cirrhinus mrigala</name>
    <name type="common">Mrigala</name>
    <dbReference type="NCBI Taxonomy" id="683832"/>
    <lineage>
        <taxon>Eukaryota</taxon>
        <taxon>Metazoa</taxon>
        <taxon>Chordata</taxon>
        <taxon>Craniata</taxon>
        <taxon>Vertebrata</taxon>
        <taxon>Euteleostomi</taxon>
        <taxon>Actinopterygii</taxon>
        <taxon>Neopterygii</taxon>
        <taxon>Teleostei</taxon>
        <taxon>Ostariophysi</taxon>
        <taxon>Cypriniformes</taxon>
        <taxon>Cyprinidae</taxon>
        <taxon>Labeoninae</taxon>
        <taxon>Labeonini</taxon>
        <taxon>Cirrhinus</taxon>
    </lineage>
</organism>
<sequence>YNLHVQNQTILNSQPCPEPSRIEEQTISPVGGPQDTNSPATPPEVPPCEDYMDLPTYMALIGRQEDYTDTRAQTETPIAHVGETDIDRSECITISSDSRIDSADKATCQYESEEGLEVDCRSVDSDEEIDTGNLEKTSCQKEAVDFAESGHAGLKQTNVIQSTDFSSGQLLLLVPTDAPELPDLNSLDSFEFLPTHNHDNHLETPANTGSLGNEEPQSALDNRYIEAPAKDYGSKDTSPANLLKTNSTGTDTSATSPSRNVLQQNRRLSETPPKGVFLGGSKLMNRSSSVISDSGIESEPSSVAWTLEGRGLVTGGRDVLQNLALRRPAHQSSLEGLQTESHGSLPSATQASLTSISSLPYEEEDERQLNTLTKSASAPQISSPDDTEEDRETPNQEKRNVCVANQLSLSDEAAKNVKRSVTTEDREETTNQSNVCVANLLRQSEEAAKEVKQNLQETTNQEKRNVCATNQLRQSEEAANEVEQDLKAVTEEDRNETTNQEVNMDELSNQETADLYFANAEKLLHQQFGTHNGVENATVEELTENSEEFQANVLLEYTGLTDDNTEVCSCENEYCKHKGALESNTYQKDADDVSVCHIHLNELEEVSMENLPDSPTSDKSSYEISANEKERSVNLIKLPAIEREQHTKVPSTGLAFVNKKVVEVVNLSVSCAPTCLPFSGISTRQATSPITHQPLGSFGIISLNSSSGDDQEINERMINFYKAKEAMLRELVFRGTLYSDLPYLASDHPYFPPEEDDTEFEDGIHLVVCVHGLD</sequence>
<feature type="compositionally biased region" description="Polar residues" evidence="2">
    <location>
        <begin position="331"/>
        <end position="358"/>
    </location>
</feature>
<feature type="compositionally biased region" description="Polar residues" evidence="2">
    <location>
        <begin position="205"/>
        <end position="216"/>
    </location>
</feature>
<feature type="region of interest" description="Disordered" evidence="2">
    <location>
        <begin position="331"/>
        <end position="407"/>
    </location>
</feature>
<dbReference type="EMBL" id="JAMKFB020000019">
    <property type="protein sequence ID" value="KAL0166894.1"/>
    <property type="molecule type" value="Genomic_DNA"/>
</dbReference>
<evidence type="ECO:0000256" key="1">
    <source>
        <dbReference type="SAM" id="Coils"/>
    </source>
</evidence>
<feature type="compositionally biased region" description="Polar residues" evidence="2">
    <location>
        <begin position="235"/>
        <end position="266"/>
    </location>
</feature>
<evidence type="ECO:0000256" key="2">
    <source>
        <dbReference type="SAM" id="MobiDB-lite"/>
    </source>
</evidence>
<feature type="region of interest" description="Disordered" evidence="2">
    <location>
        <begin position="196"/>
        <end position="216"/>
    </location>
</feature>